<gene>
    <name evidence="1" type="ORF">Q428_13090</name>
</gene>
<evidence type="ECO:0000313" key="2">
    <source>
        <dbReference type="Proteomes" id="UP000019681"/>
    </source>
</evidence>
<dbReference type="STRING" id="1403537.Q428_13090"/>
<keyword evidence="2" id="KW-1185">Reference proteome</keyword>
<evidence type="ECO:0000313" key="1">
    <source>
        <dbReference type="EMBL" id="EYE87474.1"/>
    </source>
</evidence>
<protein>
    <submittedName>
        <fullName evidence="1">Uncharacterized protein</fullName>
    </submittedName>
</protein>
<dbReference type="EMBL" id="AZQP01000054">
    <property type="protein sequence ID" value="EYE87474.1"/>
    <property type="molecule type" value="Genomic_DNA"/>
</dbReference>
<dbReference type="Proteomes" id="UP000019681">
    <property type="component" value="Unassembled WGS sequence"/>
</dbReference>
<reference evidence="1 2" key="1">
    <citation type="journal article" date="2014" name="Genome Announc.">
        <title>Draft Genome Sequence of Fervidicella metallireducens Strain AeBT, an Iron-Reducing Thermoanaerobe from the Great Artesian Basin.</title>
        <authorList>
            <person name="Patel B.K."/>
        </authorList>
    </citation>
    <scope>NUCLEOTIDE SEQUENCE [LARGE SCALE GENOMIC DNA]</scope>
    <source>
        <strain evidence="1 2">AeB</strain>
    </source>
</reference>
<proteinExistence type="predicted"/>
<dbReference type="AlphaFoldDB" id="A0A017RSP6"/>
<organism evidence="1 2">
    <name type="scientific">Fervidicella metallireducens AeB</name>
    <dbReference type="NCBI Taxonomy" id="1403537"/>
    <lineage>
        <taxon>Bacteria</taxon>
        <taxon>Bacillati</taxon>
        <taxon>Bacillota</taxon>
        <taxon>Clostridia</taxon>
        <taxon>Eubacteriales</taxon>
        <taxon>Clostridiaceae</taxon>
        <taxon>Fervidicella</taxon>
    </lineage>
</organism>
<name>A0A017RSP6_9CLOT</name>
<sequence length="69" mass="8367">MQENNEIFEEIIEILKYNHEKLDFVEKEIDLGFSCHLYLHCRENKKIFLKLSYKKFKVANNISNMKNLS</sequence>
<accession>A0A017RSP6</accession>
<comment type="caution">
    <text evidence="1">The sequence shown here is derived from an EMBL/GenBank/DDBJ whole genome shotgun (WGS) entry which is preliminary data.</text>
</comment>